<accession>A0AAW0LS44</accession>
<dbReference type="GO" id="GO:0004497">
    <property type="term" value="F:monooxygenase activity"/>
    <property type="evidence" value="ECO:0007669"/>
    <property type="project" value="InterPro"/>
</dbReference>
<dbReference type="EMBL" id="PKMF04000064">
    <property type="protein sequence ID" value="KAK7853594.1"/>
    <property type="molecule type" value="Genomic_DNA"/>
</dbReference>
<proteinExistence type="inferred from homology"/>
<evidence type="ECO:0000313" key="5">
    <source>
        <dbReference type="EMBL" id="KAK7853594.1"/>
    </source>
</evidence>
<dbReference type="AlphaFoldDB" id="A0AAW0LS44"/>
<keyword evidence="4" id="KW-0812">Transmembrane</keyword>
<dbReference type="SUPFAM" id="SSF48264">
    <property type="entry name" value="Cytochrome P450"/>
    <property type="match status" value="1"/>
</dbReference>
<keyword evidence="2" id="KW-0479">Metal-binding</keyword>
<comment type="similarity">
    <text evidence="1">Belongs to the cytochrome P450 family.</text>
</comment>
<dbReference type="Proteomes" id="UP000237347">
    <property type="component" value="Unassembled WGS sequence"/>
</dbReference>
<dbReference type="GO" id="GO:0016705">
    <property type="term" value="F:oxidoreductase activity, acting on paired donors, with incorporation or reduction of molecular oxygen"/>
    <property type="evidence" value="ECO:0007669"/>
    <property type="project" value="InterPro"/>
</dbReference>
<keyword evidence="4" id="KW-1133">Transmembrane helix</keyword>
<sequence length="119" mass="13437">MDPLTLLHQWWQELHISTLFNPFLFSLLLLFSILDFLKHTRGGKFNLPPPPKLPIIGNLHQIGTLLHRSLHAVFEKYGLCFMLPLQSASFQSSSSLLQHLVLLHLGNAPFLVVSSSEIA</sequence>
<evidence type="ECO:0000313" key="6">
    <source>
        <dbReference type="Proteomes" id="UP000237347"/>
    </source>
</evidence>
<name>A0AAW0LS44_QUESU</name>
<dbReference type="PANTHER" id="PTHR47955">
    <property type="entry name" value="CYTOCHROME P450 FAMILY 71 PROTEIN"/>
    <property type="match status" value="1"/>
</dbReference>
<organism evidence="5 6">
    <name type="scientific">Quercus suber</name>
    <name type="common">Cork oak</name>
    <dbReference type="NCBI Taxonomy" id="58331"/>
    <lineage>
        <taxon>Eukaryota</taxon>
        <taxon>Viridiplantae</taxon>
        <taxon>Streptophyta</taxon>
        <taxon>Embryophyta</taxon>
        <taxon>Tracheophyta</taxon>
        <taxon>Spermatophyta</taxon>
        <taxon>Magnoliopsida</taxon>
        <taxon>eudicotyledons</taxon>
        <taxon>Gunneridae</taxon>
        <taxon>Pentapetalae</taxon>
        <taxon>rosids</taxon>
        <taxon>fabids</taxon>
        <taxon>Fagales</taxon>
        <taxon>Fagaceae</taxon>
        <taxon>Quercus</taxon>
    </lineage>
</organism>
<comment type="caution">
    <text evidence="5">The sequence shown here is derived from an EMBL/GenBank/DDBJ whole genome shotgun (WGS) entry which is preliminary data.</text>
</comment>
<evidence type="ECO:0000256" key="1">
    <source>
        <dbReference type="ARBA" id="ARBA00010617"/>
    </source>
</evidence>
<evidence type="ECO:0000256" key="2">
    <source>
        <dbReference type="ARBA" id="ARBA00022723"/>
    </source>
</evidence>
<dbReference type="GO" id="GO:0005506">
    <property type="term" value="F:iron ion binding"/>
    <property type="evidence" value="ECO:0007669"/>
    <property type="project" value="InterPro"/>
</dbReference>
<protein>
    <submittedName>
        <fullName evidence="5">Cytochrome p450 71a21</fullName>
    </submittedName>
</protein>
<evidence type="ECO:0000256" key="3">
    <source>
        <dbReference type="ARBA" id="ARBA00023004"/>
    </source>
</evidence>
<dbReference type="PANTHER" id="PTHR47955:SF18">
    <property type="entry name" value="CYTOCHROME P450 71A1-LIKE"/>
    <property type="match status" value="1"/>
</dbReference>
<dbReference type="GO" id="GO:0020037">
    <property type="term" value="F:heme binding"/>
    <property type="evidence" value="ECO:0007669"/>
    <property type="project" value="InterPro"/>
</dbReference>
<evidence type="ECO:0000256" key="4">
    <source>
        <dbReference type="SAM" id="Phobius"/>
    </source>
</evidence>
<keyword evidence="3" id="KW-0408">Iron</keyword>
<dbReference type="InterPro" id="IPR036396">
    <property type="entry name" value="Cyt_P450_sf"/>
</dbReference>
<keyword evidence="4" id="KW-0472">Membrane</keyword>
<reference evidence="5 6" key="1">
    <citation type="journal article" date="2018" name="Sci. Data">
        <title>The draft genome sequence of cork oak.</title>
        <authorList>
            <person name="Ramos A.M."/>
            <person name="Usie A."/>
            <person name="Barbosa P."/>
            <person name="Barros P.M."/>
            <person name="Capote T."/>
            <person name="Chaves I."/>
            <person name="Simoes F."/>
            <person name="Abreu I."/>
            <person name="Carrasquinho I."/>
            <person name="Faro C."/>
            <person name="Guimaraes J.B."/>
            <person name="Mendonca D."/>
            <person name="Nobrega F."/>
            <person name="Rodrigues L."/>
            <person name="Saibo N.J.M."/>
            <person name="Varela M.C."/>
            <person name="Egas C."/>
            <person name="Matos J."/>
            <person name="Miguel C.M."/>
            <person name="Oliveira M.M."/>
            <person name="Ricardo C.P."/>
            <person name="Goncalves S."/>
        </authorList>
    </citation>
    <scope>NUCLEOTIDE SEQUENCE [LARGE SCALE GENOMIC DNA]</scope>
    <source>
        <strain evidence="6">cv. HL8</strain>
    </source>
</reference>
<keyword evidence="6" id="KW-1185">Reference proteome</keyword>
<feature type="transmembrane region" description="Helical" evidence="4">
    <location>
        <begin position="20"/>
        <end position="37"/>
    </location>
</feature>
<gene>
    <name evidence="5" type="primary">CYP71A21_1</name>
    <name evidence="5" type="ORF">CFP56_035495</name>
</gene>
<dbReference type="Gene3D" id="1.10.630.10">
    <property type="entry name" value="Cytochrome P450"/>
    <property type="match status" value="1"/>
</dbReference>